<feature type="domain" description="Homeobox" evidence="12">
    <location>
        <begin position="148"/>
        <end position="209"/>
    </location>
</feature>
<evidence type="ECO:0000256" key="1">
    <source>
        <dbReference type="ARBA" id="ARBA00004123"/>
    </source>
</evidence>
<dbReference type="Gene3D" id="1.10.10.60">
    <property type="entry name" value="Homeodomain-like"/>
    <property type="match status" value="1"/>
</dbReference>
<evidence type="ECO:0000256" key="5">
    <source>
        <dbReference type="ARBA" id="ARBA00023155"/>
    </source>
</evidence>
<evidence type="ECO:0000256" key="3">
    <source>
        <dbReference type="ARBA" id="ARBA00023015"/>
    </source>
</evidence>
<evidence type="ECO:0000256" key="8">
    <source>
        <dbReference type="PROSITE-ProRule" id="PRU00108"/>
    </source>
</evidence>
<evidence type="ECO:0000313" key="15">
    <source>
        <dbReference type="Proteomes" id="UP000594262"/>
    </source>
</evidence>
<keyword evidence="5 8" id="KW-0371">Homeobox</keyword>
<dbReference type="PROSITE" id="PS51042">
    <property type="entry name" value="CUT"/>
    <property type="match status" value="1"/>
</dbReference>
<dbReference type="SMART" id="SM00389">
    <property type="entry name" value="HOX"/>
    <property type="match status" value="1"/>
</dbReference>
<dbReference type="SUPFAM" id="SSF46689">
    <property type="entry name" value="Homeodomain-like"/>
    <property type="match status" value="1"/>
</dbReference>
<comment type="subcellular location">
    <subcellularLocation>
        <location evidence="1 8 9">Nucleus</location>
    </subcellularLocation>
</comment>
<reference evidence="14" key="1">
    <citation type="submission" date="2021-01" db="UniProtKB">
        <authorList>
            <consortium name="EnsemblMetazoa"/>
        </authorList>
    </citation>
    <scope>IDENTIFICATION</scope>
</reference>
<feature type="domain" description="CUT" evidence="13">
    <location>
        <begin position="54"/>
        <end position="139"/>
    </location>
</feature>
<dbReference type="InterPro" id="IPR001356">
    <property type="entry name" value="HD"/>
</dbReference>
<feature type="region of interest" description="Disordered" evidence="11">
    <location>
        <begin position="205"/>
        <end position="224"/>
    </location>
</feature>
<feature type="region of interest" description="Disordered" evidence="11">
    <location>
        <begin position="21"/>
        <end position="63"/>
    </location>
</feature>
<comment type="similarity">
    <text evidence="2 10">Belongs to the CUT homeobox family.</text>
</comment>
<evidence type="ECO:0000256" key="10">
    <source>
        <dbReference type="RuleBase" id="RU361129"/>
    </source>
</evidence>
<protein>
    <recommendedName>
        <fullName evidence="10">One cut domain family member</fullName>
    </recommendedName>
</protein>
<dbReference type="GO" id="GO:0005634">
    <property type="term" value="C:nucleus"/>
    <property type="evidence" value="ECO:0007669"/>
    <property type="project" value="UniProtKB-SubCell"/>
</dbReference>
<organism evidence="14 15">
    <name type="scientific">Clytia hemisphaerica</name>
    <dbReference type="NCBI Taxonomy" id="252671"/>
    <lineage>
        <taxon>Eukaryota</taxon>
        <taxon>Metazoa</taxon>
        <taxon>Cnidaria</taxon>
        <taxon>Hydrozoa</taxon>
        <taxon>Hydroidolina</taxon>
        <taxon>Leptothecata</taxon>
        <taxon>Obeliida</taxon>
        <taxon>Clytiidae</taxon>
        <taxon>Clytia</taxon>
    </lineage>
</organism>
<evidence type="ECO:0000256" key="4">
    <source>
        <dbReference type="ARBA" id="ARBA00023125"/>
    </source>
</evidence>
<evidence type="ECO:0000256" key="2">
    <source>
        <dbReference type="ARBA" id="ARBA00008190"/>
    </source>
</evidence>
<evidence type="ECO:0000256" key="6">
    <source>
        <dbReference type="ARBA" id="ARBA00023163"/>
    </source>
</evidence>
<evidence type="ECO:0000256" key="9">
    <source>
        <dbReference type="RuleBase" id="RU000682"/>
    </source>
</evidence>
<dbReference type="Gene3D" id="1.10.260.40">
    <property type="entry name" value="lambda repressor-like DNA-binding domains"/>
    <property type="match status" value="1"/>
</dbReference>
<dbReference type="Pfam" id="PF02376">
    <property type="entry name" value="CUT"/>
    <property type="match status" value="1"/>
</dbReference>
<dbReference type="AlphaFoldDB" id="A0A7M6DP88"/>
<feature type="DNA-binding region" description="Homeobox" evidence="8">
    <location>
        <begin position="150"/>
        <end position="210"/>
    </location>
</feature>
<dbReference type="InterPro" id="IPR010982">
    <property type="entry name" value="Lambda_DNA-bd_dom_sf"/>
</dbReference>
<keyword evidence="15" id="KW-1185">Reference proteome</keyword>
<dbReference type="GO" id="GO:0003677">
    <property type="term" value="F:DNA binding"/>
    <property type="evidence" value="ECO:0007669"/>
    <property type="project" value="UniProtKB-UniRule"/>
</dbReference>
<dbReference type="InterPro" id="IPR003350">
    <property type="entry name" value="CUT_dom"/>
</dbReference>
<keyword evidence="6 10" id="KW-0804">Transcription</keyword>
<sequence>NEVIEFLKSKSIDYVVVEECDPVPDDMNETSTSSPKEIPENTEAQDHQDNEDSVEESDEEEMVNVQDVSKKVEAWLAKSGVSKTFFAESILKKRQSTLCDLLKKKKIPKSSQGWLPWIRMKEFLESTKEKSDLITAFKNREVKEKLDFRKSAKPYKFSKVQIALLDKYYQNKRGILDEDTKEALSKIADIPAKNAVIWFQNARKRQRDGEYTPGEHQAKIQKKL</sequence>
<dbReference type="SMART" id="SM01109">
    <property type="entry name" value="CUT"/>
    <property type="match status" value="1"/>
</dbReference>
<keyword evidence="3 10" id="KW-0805">Transcription regulation</keyword>
<dbReference type="EnsemblMetazoa" id="CLYHEMT019730.1">
    <property type="protein sequence ID" value="CLYHEMP019730.1"/>
    <property type="gene ID" value="CLYHEMG019730"/>
</dbReference>
<dbReference type="PROSITE" id="PS50071">
    <property type="entry name" value="HOMEOBOX_2"/>
    <property type="match status" value="1"/>
</dbReference>
<keyword evidence="4 8" id="KW-0238">DNA-binding</keyword>
<dbReference type="Proteomes" id="UP000594262">
    <property type="component" value="Unplaced"/>
</dbReference>
<dbReference type="InterPro" id="IPR009057">
    <property type="entry name" value="Homeodomain-like_sf"/>
</dbReference>
<dbReference type="OrthoDB" id="5989314at2759"/>
<name>A0A7M6DP88_9CNID</name>
<feature type="compositionally biased region" description="Acidic residues" evidence="11">
    <location>
        <begin position="51"/>
        <end position="62"/>
    </location>
</feature>
<accession>A0A7M6DP88</accession>
<dbReference type="Pfam" id="PF00046">
    <property type="entry name" value="Homeodomain"/>
    <property type="match status" value="1"/>
</dbReference>
<evidence type="ECO:0000259" key="12">
    <source>
        <dbReference type="PROSITE" id="PS50071"/>
    </source>
</evidence>
<evidence type="ECO:0000313" key="14">
    <source>
        <dbReference type="EnsemblMetazoa" id="CLYHEMP019730.1"/>
    </source>
</evidence>
<dbReference type="CDD" id="cd00086">
    <property type="entry name" value="homeodomain"/>
    <property type="match status" value="1"/>
</dbReference>
<evidence type="ECO:0000256" key="7">
    <source>
        <dbReference type="ARBA" id="ARBA00023242"/>
    </source>
</evidence>
<evidence type="ECO:0000259" key="13">
    <source>
        <dbReference type="PROSITE" id="PS51042"/>
    </source>
</evidence>
<proteinExistence type="inferred from homology"/>
<keyword evidence="7 8" id="KW-0539">Nucleus</keyword>
<evidence type="ECO:0000256" key="11">
    <source>
        <dbReference type="SAM" id="MobiDB-lite"/>
    </source>
</evidence>
<dbReference type="SUPFAM" id="SSF47413">
    <property type="entry name" value="lambda repressor-like DNA-binding domains"/>
    <property type="match status" value="1"/>
</dbReference>